<dbReference type="PATRIC" id="fig|1704032.3.peg.606"/>
<organism evidence="2 3">
    <name type="scientific">candidate division KD3-62 bacterium DG_56</name>
    <dbReference type="NCBI Taxonomy" id="1704032"/>
    <lineage>
        <taxon>Bacteria</taxon>
        <taxon>candidate division KD3-62</taxon>
    </lineage>
</organism>
<dbReference type="InterPro" id="IPR001433">
    <property type="entry name" value="OxRdtase_FAD/NAD-bd"/>
</dbReference>
<evidence type="ECO:0000313" key="2">
    <source>
        <dbReference type="EMBL" id="KPJ63487.1"/>
    </source>
</evidence>
<dbReference type="PROSITE" id="PS51384">
    <property type="entry name" value="FAD_FR"/>
    <property type="match status" value="1"/>
</dbReference>
<dbReference type="Gene3D" id="3.40.50.80">
    <property type="entry name" value="Nucleotide-binding domain of ferredoxin-NADP reductase (FNR) module"/>
    <property type="match status" value="1"/>
</dbReference>
<gene>
    <name evidence="2" type="ORF">AMK68_03875</name>
</gene>
<dbReference type="Pfam" id="PF00175">
    <property type="entry name" value="NAD_binding_1"/>
    <property type="match status" value="1"/>
</dbReference>
<dbReference type="PANTHER" id="PTHR43513">
    <property type="entry name" value="DIHYDROOROTATE DEHYDROGENASE B (NAD(+)), ELECTRON TRANSFER SUBUNIT"/>
    <property type="match status" value="1"/>
</dbReference>
<dbReference type="EMBL" id="LIZY01000083">
    <property type="protein sequence ID" value="KPJ63487.1"/>
    <property type="molecule type" value="Genomic_DNA"/>
</dbReference>
<dbReference type="AlphaFoldDB" id="A0A0S7XMM8"/>
<dbReference type="GO" id="GO:0016491">
    <property type="term" value="F:oxidoreductase activity"/>
    <property type="evidence" value="ECO:0007669"/>
    <property type="project" value="InterPro"/>
</dbReference>
<dbReference type="InterPro" id="IPR039261">
    <property type="entry name" value="FNR_nucleotide-bd"/>
</dbReference>
<reference evidence="2 3" key="1">
    <citation type="journal article" date="2015" name="Microbiome">
        <title>Genomic resolution of linkages in carbon, nitrogen, and sulfur cycling among widespread estuary sediment bacteria.</title>
        <authorList>
            <person name="Baker B.J."/>
            <person name="Lazar C.S."/>
            <person name="Teske A.P."/>
            <person name="Dick G.J."/>
        </authorList>
    </citation>
    <scope>NUCLEOTIDE SEQUENCE [LARGE SCALE GENOMIC DNA]</scope>
    <source>
        <strain evidence="2">DG_56</strain>
    </source>
</reference>
<feature type="domain" description="FAD-binding FR-type" evidence="1">
    <location>
        <begin position="101"/>
        <end position="259"/>
    </location>
</feature>
<accession>A0A0S7XMM8</accession>
<dbReference type="InterPro" id="IPR050353">
    <property type="entry name" value="PyrK_electron_transfer"/>
</dbReference>
<dbReference type="InterPro" id="IPR017927">
    <property type="entry name" value="FAD-bd_FR_type"/>
</dbReference>
<dbReference type="Gene3D" id="2.40.30.10">
    <property type="entry name" value="Translation factors"/>
    <property type="match status" value="1"/>
</dbReference>
<dbReference type="PANTHER" id="PTHR43513:SF3">
    <property type="entry name" value="DIHYDROOROTATE DEHYDROGENASE B (NAD(+)), ELECTRON TRANSFER SUBUNIT-RELATED"/>
    <property type="match status" value="1"/>
</dbReference>
<comment type="caution">
    <text evidence="2">The sequence shown here is derived from an EMBL/GenBank/DDBJ whole genome shotgun (WGS) entry which is preliminary data.</text>
</comment>
<dbReference type="Proteomes" id="UP000052020">
    <property type="component" value="Unassembled WGS sequence"/>
</dbReference>
<name>A0A0S7XMM8_9BACT</name>
<evidence type="ECO:0000259" key="1">
    <source>
        <dbReference type="PROSITE" id="PS51384"/>
    </source>
</evidence>
<dbReference type="SUPFAM" id="SSF52343">
    <property type="entry name" value="Ferredoxin reductase-like, C-terminal NADP-linked domain"/>
    <property type="match status" value="1"/>
</dbReference>
<protein>
    <recommendedName>
        <fullName evidence="1">FAD-binding FR-type domain-containing protein</fullName>
    </recommendedName>
</protein>
<sequence>MSPRAAREPAAARWLRYLAGLGRSWGLEPKAGAELGFRALDQVWMHQGRPRFLFQIFTGPDVTLEGALLTEALATARYGYWEVIAGDTLCKFVESGEVAGPGPPARSLTRAEVVFSAPACRGHHRLVVRCPSVARIAQPGQFLHISCTTEAELDAFAASKNRPTGWSGADLATERTAKAPHWPLLRRPMSIHRIASETTPPAPAPSPVPGQFRRLMDHPCRTQVALLLKLVGLGARRLAQRQVAEWLDILGPLGTPVPIADDLERAIVIAGGIGIAPLAFLAEELALRNIETHLLVGARDRERLPIGVEPDAWERPLASEFRARGIAVDLVTEAEDGVTVAERFEQRRDELLAGGRVEIFACGPRPMLARVCCWRSAWRAEWAPAGRV</sequence>
<evidence type="ECO:0000313" key="3">
    <source>
        <dbReference type="Proteomes" id="UP000052020"/>
    </source>
</evidence>
<proteinExistence type="predicted"/>